<evidence type="ECO:0000313" key="6">
    <source>
        <dbReference type="EMBL" id="PIP23720.1"/>
    </source>
</evidence>
<protein>
    <recommendedName>
        <fullName evidence="8">Peptidoglycan binding-like domain-containing protein</fullName>
    </recommendedName>
</protein>
<dbReference type="SUPFAM" id="SSF47090">
    <property type="entry name" value="PGBD-like"/>
    <property type="match status" value="1"/>
</dbReference>
<gene>
    <name evidence="6" type="ORF">COX36_01790</name>
</gene>
<dbReference type="InterPro" id="IPR036366">
    <property type="entry name" value="PGBDSf"/>
</dbReference>
<evidence type="ECO:0008006" key="8">
    <source>
        <dbReference type="Google" id="ProtNLM"/>
    </source>
</evidence>
<evidence type="ECO:0000259" key="5">
    <source>
        <dbReference type="Pfam" id="PF10342"/>
    </source>
</evidence>
<dbReference type="Proteomes" id="UP000230273">
    <property type="component" value="Unassembled WGS sequence"/>
</dbReference>
<reference evidence="6 7" key="1">
    <citation type="submission" date="2017-09" db="EMBL/GenBank/DDBJ databases">
        <title>Depth-based differentiation of microbial function through sediment-hosted aquifers and enrichment of novel symbionts in the deep terrestrial subsurface.</title>
        <authorList>
            <person name="Probst A.J."/>
            <person name="Ladd B."/>
            <person name="Jarett J.K."/>
            <person name="Geller-Mcgrath D.E."/>
            <person name="Sieber C.M."/>
            <person name="Emerson J.B."/>
            <person name="Anantharaman K."/>
            <person name="Thomas B.C."/>
            <person name="Malmstrom R."/>
            <person name="Stieglmeier M."/>
            <person name="Klingl A."/>
            <person name="Woyke T."/>
            <person name="Ryan C.M."/>
            <person name="Banfield J.F."/>
        </authorList>
    </citation>
    <scope>NUCLEOTIDE SEQUENCE [LARGE SCALE GENOMIC DNA]</scope>
    <source>
        <strain evidence="6">CG23_combo_of_CG06-09_8_20_14_all_38_19</strain>
    </source>
</reference>
<dbReference type="InterPro" id="IPR002477">
    <property type="entry name" value="Peptidoglycan-bd-like"/>
</dbReference>
<dbReference type="EMBL" id="PCRP01000028">
    <property type="protein sequence ID" value="PIP23720.1"/>
    <property type="molecule type" value="Genomic_DNA"/>
</dbReference>
<feature type="coiled-coil region" evidence="2">
    <location>
        <begin position="28"/>
        <end position="55"/>
    </location>
</feature>
<dbReference type="Gene3D" id="1.10.101.10">
    <property type="entry name" value="PGBD-like superfamily/PGBD"/>
    <property type="match status" value="1"/>
</dbReference>
<evidence type="ECO:0000313" key="7">
    <source>
        <dbReference type="Proteomes" id="UP000230273"/>
    </source>
</evidence>
<evidence type="ECO:0000256" key="3">
    <source>
        <dbReference type="SAM" id="SignalP"/>
    </source>
</evidence>
<feature type="chain" id="PRO_5013668317" description="Peptidoglycan binding-like domain-containing protein" evidence="3">
    <location>
        <begin position="26"/>
        <end position="703"/>
    </location>
</feature>
<proteinExistence type="predicted"/>
<sequence length="703" mass="76106">MSVKKFISVIIVLVAFSLVFNVARAATAEELSAEIARLQAQIAQLQKQLAEIQAKPAVWCHDFNTNLRIGDSSSEITALQTVLQKEGFLTEVSGEFDEKTASAVVGFQEKYKAEILTPWGLEHGTGYVGKTTRAKLNALYGCGVIPPFPVKSITVLSPNGGEQWAVGSTQTITWKTNNVPASQPINIVSFKDSSGTEYHLLYDTPNDGSQAITVPNITLGSYRLYLETTVDKKPVFDYSGNYFSIVPKQAITCTDSDGGDEIYTKGTIAIKNSKGNQWTYTDYCQDSTAVQEYNCLSDASRYTEDNASNAYLLAYHSCPYGCQNGVCLAQPQKSITILSPNGGEKWQIGQTYEIKWVASGLSSVGINIENDAINLSTGIADNVSPGIGSYSWTIPSSLAVGDKYEILIGGEKVIDVSDNYFSIVEATTACTDSDGGKNYYQKGTVTENGKTYTDYCQGAFYLKEYFCLPYSSIGLGGAAEENVVCPNGGSCKDGACVATPSIAINSNPQADSSGNVTIKQGNQITITGVPSNLSGQMGVDYTRAFFFDSIFNNSCSNTDWVMTCTANQIGTSNFYIRLYKGGQTYQSNVIKVTVVAPTPSITVLSPNGGERWIFSVPQTITWTSTGMTTKGMNVYIYLAFPDGAMCKLAERSALDGVQTITLQENQQCPNIPRTITAGQYKIAIYGEDETVKDFSDNYFSVVD</sequence>
<accession>A0A2G9YWX3</accession>
<keyword evidence="2" id="KW-0175">Coiled coil</keyword>
<dbReference type="InterPro" id="IPR018466">
    <property type="entry name" value="Kre9/Knh1-like_N"/>
</dbReference>
<dbReference type="AlphaFoldDB" id="A0A2G9YWX3"/>
<dbReference type="Pfam" id="PF01471">
    <property type="entry name" value="PG_binding_1"/>
    <property type="match status" value="1"/>
</dbReference>
<evidence type="ECO:0000259" key="4">
    <source>
        <dbReference type="Pfam" id="PF01471"/>
    </source>
</evidence>
<comment type="caution">
    <text evidence="6">The sequence shown here is derived from an EMBL/GenBank/DDBJ whole genome shotgun (WGS) entry which is preliminary data.</text>
</comment>
<evidence type="ECO:0000256" key="2">
    <source>
        <dbReference type="SAM" id="Coils"/>
    </source>
</evidence>
<feature type="domain" description="Yeast cell wall synthesis Kre9/Knh1-like N-terminal" evidence="5">
    <location>
        <begin position="339"/>
        <end position="412"/>
    </location>
</feature>
<keyword evidence="1 3" id="KW-0732">Signal</keyword>
<feature type="signal peptide" evidence="3">
    <location>
        <begin position="1"/>
        <end position="25"/>
    </location>
</feature>
<dbReference type="Pfam" id="PF10342">
    <property type="entry name" value="Kre9_KNH"/>
    <property type="match status" value="1"/>
</dbReference>
<evidence type="ECO:0000256" key="1">
    <source>
        <dbReference type="ARBA" id="ARBA00022729"/>
    </source>
</evidence>
<name>A0A2G9YWX3_9BACT</name>
<feature type="domain" description="Peptidoglycan binding-like" evidence="4">
    <location>
        <begin position="73"/>
        <end position="112"/>
    </location>
</feature>
<organism evidence="6 7">
    <name type="scientific">Candidatus Nealsonbacteria bacterium CG23_combo_of_CG06-09_8_20_14_all_38_19</name>
    <dbReference type="NCBI Taxonomy" id="1974721"/>
    <lineage>
        <taxon>Bacteria</taxon>
        <taxon>Candidatus Nealsoniibacteriota</taxon>
    </lineage>
</organism>
<dbReference type="InterPro" id="IPR036365">
    <property type="entry name" value="PGBD-like_sf"/>
</dbReference>